<proteinExistence type="predicted"/>
<dbReference type="WBParaSite" id="JU765_v2.g14936.t1">
    <property type="protein sequence ID" value="JU765_v2.g14936.t1"/>
    <property type="gene ID" value="JU765_v2.g14936"/>
</dbReference>
<evidence type="ECO:0000313" key="2">
    <source>
        <dbReference type="WBParaSite" id="JU765_v2.g14936.t1"/>
    </source>
</evidence>
<evidence type="ECO:0000313" key="1">
    <source>
        <dbReference type="Proteomes" id="UP000887576"/>
    </source>
</evidence>
<protein>
    <submittedName>
        <fullName evidence="2">Uncharacterized protein</fullName>
    </submittedName>
</protein>
<name>A0AC34QCA7_9BILA</name>
<sequence>MGWPAIFYCCALMGGIWVFFWQFVAARSPHDCKRMHEREKQYLLSKSELVLKTKKQKLQIPFKQMIRSGPFLALLGCAFSINIIVTFMHAYQPTFLKEVLFLSPVYNGLFGAIPPLVEIFCKFAWSLWMDSLKQRKILSATAAVKISQLIAGVFTALFFAMIGFFADCEQPFVTLFLLCGVAIALSTTASGFFTSILSIAPAYTGLISSSTMTVGITARVITPILVSHFNRTGTIAEWRPIFLIIAGTTALSTAFFVAFGSGDLQDWAKQPYEDKSKIELEEIEKENEIEVDTIAAELIP</sequence>
<organism evidence="1 2">
    <name type="scientific">Panagrolaimus sp. JU765</name>
    <dbReference type="NCBI Taxonomy" id="591449"/>
    <lineage>
        <taxon>Eukaryota</taxon>
        <taxon>Metazoa</taxon>
        <taxon>Ecdysozoa</taxon>
        <taxon>Nematoda</taxon>
        <taxon>Chromadorea</taxon>
        <taxon>Rhabditida</taxon>
        <taxon>Tylenchina</taxon>
        <taxon>Panagrolaimomorpha</taxon>
        <taxon>Panagrolaimoidea</taxon>
        <taxon>Panagrolaimidae</taxon>
        <taxon>Panagrolaimus</taxon>
    </lineage>
</organism>
<reference evidence="2" key="1">
    <citation type="submission" date="2022-11" db="UniProtKB">
        <authorList>
            <consortium name="WormBaseParasite"/>
        </authorList>
    </citation>
    <scope>IDENTIFICATION</scope>
</reference>
<dbReference type="Proteomes" id="UP000887576">
    <property type="component" value="Unplaced"/>
</dbReference>
<accession>A0AC34QCA7</accession>